<gene>
    <name evidence="1" type="ORF">QFW80_16625</name>
</gene>
<dbReference type="RefSeq" id="WP_280603159.1">
    <property type="nucleotide sequence ID" value="NZ_JARXRN010000029.1"/>
</dbReference>
<evidence type="ECO:0000313" key="1">
    <source>
        <dbReference type="EMBL" id="MDH5832144.1"/>
    </source>
</evidence>
<keyword evidence="2" id="KW-1185">Reference proteome</keyword>
<proteinExistence type="predicted"/>
<comment type="caution">
    <text evidence="1">The sequence shown here is derived from an EMBL/GenBank/DDBJ whole genome shotgun (WGS) entry which is preliminary data.</text>
</comment>
<reference evidence="1 2" key="1">
    <citation type="submission" date="2023-04" db="EMBL/GenBank/DDBJ databases">
        <title>Luteimonas sp. M1R5S18.</title>
        <authorList>
            <person name="Sun J.-Q."/>
        </authorList>
    </citation>
    <scope>NUCLEOTIDE SEQUENCE [LARGE SCALE GENOMIC DNA]</scope>
    <source>
        <strain evidence="1 2">M1R5S18</strain>
    </source>
</reference>
<evidence type="ECO:0000313" key="2">
    <source>
        <dbReference type="Proteomes" id="UP001156831"/>
    </source>
</evidence>
<sequence length="89" mass="10290">MNVLEVMDADRRGVERAIELTKQWDVVQKWRFHLEWHDLARDAVAKVLQYGNRIEQRRRGALSGDADAEAQDWAEFRAALGRCQLGAPQ</sequence>
<accession>A0ABT6JN84</accession>
<dbReference type="EMBL" id="JARXRN010000029">
    <property type="protein sequence ID" value="MDH5832144.1"/>
    <property type="molecule type" value="Genomic_DNA"/>
</dbReference>
<dbReference type="Proteomes" id="UP001156831">
    <property type="component" value="Unassembled WGS sequence"/>
</dbReference>
<protein>
    <submittedName>
        <fullName evidence="1">Uncharacterized protein</fullName>
    </submittedName>
</protein>
<organism evidence="1 2">
    <name type="scientific">Luteimonas rhizosphaericola</name>
    <dbReference type="NCBI Taxonomy" id="3042024"/>
    <lineage>
        <taxon>Bacteria</taxon>
        <taxon>Pseudomonadati</taxon>
        <taxon>Pseudomonadota</taxon>
        <taxon>Gammaproteobacteria</taxon>
        <taxon>Lysobacterales</taxon>
        <taxon>Lysobacteraceae</taxon>
        <taxon>Luteimonas</taxon>
    </lineage>
</organism>
<name>A0ABT6JN84_9GAMM</name>